<gene>
    <name evidence="1" type="ORF">ULVI_01690</name>
</gene>
<reference evidence="1 2" key="1">
    <citation type="submission" date="2016-02" db="EMBL/GenBank/DDBJ databases">
        <title>Ulvibacter sp. LPB0005, isolated from Thais luteostoma.</title>
        <authorList>
            <person name="Shin S.-K."/>
            <person name="Yi H."/>
        </authorList>
    </citation>
    <scope>NUCLEOTIDE SEQUENCE [LARGE SCALE GENOMIC DNA]</scope>
    <source>
        <strain evidence="1 2">LPB0005</strain>
    </source>
</reference>
<sequence length="174" mass="20635">MFKKEFKRIASLENGTFYYHDKNIAVGGGVRSPRIIYLLMVDYKGYTIKIKNETGFSYHGIITCEMKTNGKPLEFELTTRSNFSSLFRRNKERFQINARHLNVEAFLKQSDILKELEQVARKDLFEPTITGVYDGSIFRLTTKYHLQFSDWTQVLEPFISFYKQWIDKYTETKH</sequence>
<evidence type="ECO:0000313" key="2">
    <source>
        <dbReference type="Proteomes" id="UP000077013"/>
    </source>
</evidence>
<name>A0A167KAC1_9FLAO</name>
<keyword evidence="2" id="KW-1185">Reference proteome</keyword>
<dbReference type="Proteomes" id="UP000077013">
    <property type="component" value="Unassembled WGS sequence"/>
</dbReference>
<evidence type="ECO:0000313" key="1">
    <source>
        <dbReference type="EMBL" id="OAB81558.1"/>
    </source>
</evidence>
<dbReference type="EMBL" id="LRXL01000012">
    <property type="protein sequence ID" value="OAB81558.1"/>
    <property type="molecule type" value="Genomic_DNA"/>
</dbReference>
<accession>A0A167KAC1</accession>
<comment type="caution">
    <text evidence="1">The sequence shown here is derived from an EMBL/GenBank/DDBJ whole genome shotgun (WGS) entry which is preliminary data.</text>
</comment>
<proteinExistence type="predicted"/>
<dbReference type="STRING" id="1763537.ULVI_01690"/>
<organism evidence="1 2">
    <name type="scientific">Cochleicola gelatinilyticus</name>
    <dbReference type="NCBI Taxonomy" id="1763537"/>
    <lineage>
        <taxon>Bacteria</taxon>
        <taxon>Pseudomonadati</taxon>
        <taxon>Bacteroidota</taxon>
        <taxon>Flavobacteriia</taxon>
        <taxon>Flavobacteriales</taxon>
        <taxon>Flavobacteriaceae</taxon>
        <taxon>Cochleicola</taxon>
    </lineage>
</organism>
<dbReference type="AlphaFoldDB" id="A0A167KAC1"/>
<dbReference type="OrthoDB" id="1439308at2"/>
<protein>
    <submittedName>
        <fullName evidence="1">Uncharacterized protein</fullName>
    </submittedName>
</protein>
<dbReference type="RefSeq" id="WP_068588943.1">
    <property type="nucleotide sequence ID" value="NZ_LRXL01000012.1"/>
</dbReference>